<feature type="domain" description="Heavy metal binding" evidence="4">
    <location>
        <begin position="37"/>
        <end position="63"/>
    </location>
</feature>
<dbReference type="GO" id="GO:0030288">
    <property type="term" value="C:outer membrane-bounded periplasmic space"/>
    <property type="evidence" value="ECO:0007669"/>
    <property type="project" value="TreeGrafter"/>
</dbReference>
<organism evidence="7 8">
    <name type="scientific">Flavobacterium nitrogenifigens</name>
    <dbReference type="NCBI Taxonomy" id="1617283"/>
    <lineage>
        <taxon>Bacteria</taxon>
        <taxon>Pseudomonadati</taxon>
        <taxon>Bacteroidota</taxon>
        <taxon>Flavobacteriia</taxon>
        <taxon>Flavobacteriales</taxon>
        <taxon>Flavobacteriaceae</taxon>
        <taxon>Flavobacterium</taxon>
    </lineage>
</organism>
<sequence length="412" mass="45613">MKTKYLVIVLMVFATIALLFVACTHEKKEGSKDSDTYYTCSMHPQVNESHPGHCPICHMDLIAVKKGQQQMTTEVQLSPSQIQLGNIKTDTLSEGTGNNQQVLTGTLTYDQTTASAVSARVSGRVDKLYYKALGEFVPAGAKLYDLYSEELNDAKEQYRNLLEKERTLGNTMVDYKQLIQAAKNKLELWGLSENQIHDIDQSKQSNILTSFYSKESGYITEINIMQGDYLSEGTTVIRLSNLSSLWVEAQAYTSQLPRIEKGTKAIVNIPDLSDKTINGNITFVNPEIDPTTRINLIRVSIPNGDHKLQPGMAAYVTIQSPSRKGIFLPINAVLRNGKMASVWVQIAPDKFKSKMVTIGEEGNGLIEVLSGVEKGEVIVISGAYLLQSEYVFRNGSDPMAGMNMNMNMGSMK</sequence>
<dbReference type="Pfam" id="PF25919">
    <property type="entry name" value="BSH_CusB"/>
    <property type="match status" value="1"/>
</dbReference>
<evidence type="ECO:0000313" key="8">
    <source>
        <dbReference type="Proteomes" id="UP000561681"/>
    </source>
</evidence>
<dbReference type="GO" id="GO:0046914">
    <property type="term" value="F:transition metal ion binding"/>
    <property type="evidence" value="ECO:0007669"/>
    <property type="project" value="TreeGrafter"/>
</dbReference>
<dbReference type="PANTHER" id="PTHR30097">
    <property type="entry name" value="CATION EFFLUX SYSTEM PROTEIN CUSB"/>
    <property type="match status" value="1"/>
</dbReference>
<dbReference type="InterPro" id="IPR045800">
    <property type="entry name" value="HMBD"/>
</dbReference>
<gene>
    <name evidence="7" type="ORF">HNP37_001791</name>
</gene>
<comment type="similarity">
    <text evidence="1">Belongs to the membrane fusion protein (MFP) (TC 8.A.1) family.</text>
</comment>
<dbReference type="GO" id="GO:0060003">
    <property type="term" value="P:copper ion export"/>
    <property type="evidence" value="ECO:0007669"/>
    <property type="project" value="TreeGrafter"/>
</dbReference>
<evidence type="ECO:0000259" key="5">
    <source>
        <dbReference type="Pfam" id="PF25919"/>
    </source>
</evidence>
<evidence type="ECO:0000259" key="4">
    <source>
        <dbReference type="Pfam" id="PF19335"/>
    </source>
</evidence>
<dbReference type="NCBIfam" id="TIGR01730">
    <property type="entry name" value="RND_mfp"/>
    <property type="match status" value="1"/>
</dbReference>
<keyword evidence="8" id="KW-1185">Reference proteome</keyword>
<feature type="coiled-coil region" evidence="3">
    <location>
        <begin position="144"/>
        <end position="171"/>
    </location>
</feature>
<feature type="domain" description="CusB-like beta-barrel" evidence="6">
    <location>
        <begin position="245"/>
        <end position="321"/>
    </location>
</feature>
<evidence type="ECO:0000256" key="1">
    <source>
        <dbReference type="ARBA" id="ARBA00009477"/>
    </source>
</evidence>
<reference evidence="7 8" key="1">
    <citation type="submission" date="2020-08" db="EMBL/GenBank/DDBJ databases">
        <title>Functional genomics of gut bacteria from endangered species of beetles.</title>
        <authorList>
            <person name="Carlos-Shanley C."/>
        </authorList>
    </citation>
    <scope>NUCLEOTIDE SEQUENCE [LARGE SCALE GENOMIC DNA]</scope>
    <source>
        <strain evidence="7 8">S00142</strain>
    </source>
</reference>
<name>A0A7W7IWI1_9FLAO</name>
<dbReference type="Gene3D" id="2.40.420.20">
    <property type="match status" value="1"/>
</dbReference>
<dbReference type="GO" id="GO:0015679">
    <property type="term" value="P:plasma membrane copper ion transport"/>
    <property type="evidence" value="ECO:0007669"/>
    <property type="project" value="TreeGrafter"/>
</dbReference>
<dbReference type="Pfam" id="PF25954">
    <property type="entry name" value="Beta-barrel_RND_2"/>
    <property type="match status" value="1"/>
</dbReference>
<dbReference type="EMBL" id="JACHLD010000002">
    <property type="protein sequence ID" value="MBB4801730.1"/>
    <property type="molecule type" value="Genomic_DNA"/>
</dbReference>
<proteinExistence type="inferred from homology"/>
<dbReference type="InterPro" id="IPR058792">
    <property type="entry name" value="Beta-barrel_RND_2"/>
</dbReference>
<dbReference type="FunFam" id="2.40.30.170:FF:000010">
    <property type="entry name" value="Efflux RND transporter periplasmic adaptor subunit"/>
    <property type="match status" value="1"/>
</dbReference>
<feature type="domain" description="CusB-like barrel-sandwich hybrid" evidence="5">
    <location>
        <begin position="115"/>
        <end position="239"/>
    </location>
</feature>
<dbReference type="GO" id="GO:0016020">
    <property type="term" value="C:membrane"/>
    <property type="evidence" value="ECO:0007669"/>
    <property type="project" value="InterPro"/>
</dbReference>
<evidence type="ECO:0000256" key="2">
    <source>
        <dbReference type="ARBA" id="ARBA00022448"/>
    </source>
</evidence>
<dbReference type="Pfam" id="PF19335">
    <property type="entry name" value="HMBD"/>
    <property type="match status" value="1"/>
</dbReference>
<dbReference type="Gene3D" id="2.40.30.170">
    <property type="match status" value="1"/>
</dbReference>
<dbReference type="RefSeq" id="WP_246453409.1">
    <property type="nucleotide sequence ID" value="NZ_JACHLD010000002.1"/>
</dbReference>
<dbReference type="InterPro" id="IPR051909">
    <property type="entry name" value="MFP_Cation_Efflux"/>
</dbReference>
<dbReference type="InterPro" id="IPR058790">
    <property type="entry name" value="BSH_CusB"/>
</dbReference>
<dbReference type="AlphaFoldDB" id="A0A7W7IWI1"/>
<keyword evidence="2" id="KW-0813">Transport</keyword>
<protein>
    <submittedName>
        <fullName evidence="7">Cu(I)/Ag(I) efflux system membrane fusion protein</fullName>
    </submittedName>
</protein>
<dbReference type="SUPFAM" id="SSF111369">
    <property type="entry name" value="HlyD-like secretion proteins"/>
    <property type="match status" value="1"/>
</dbReference>
<evidence type="ECO:0000256" key="3">
    <source>
        <dbReference type="SAM" id="Coils"/>
    </source>
</evidence>
<evidence type="ECO:0000313" key="7">
    <source>
        <dbReference type="EMBL" id="MBB4801730.1"/>
    </source>
</evidence>
<dbReference type="PANTHER" id="PTHR30097:SF15">
    <property type="entry name" value="CATION EFFLUX SYSTEM PROTEIN CUSB"/>
    <property type="match status" value="1"/>
</dbReference>
<dbReference type="GO" id="GO:0022857">
    <property type="term" value="F:transmembrane transporter activity"/>
    <property type="evidence" value="ECO:0007669"/>
    <property type="project" value="InterPro"/>
</dbReference>
<evidence type="ECO:0000259" key="6">
    <source>
        <dbReference type="Pfam" id="PF25954"/>
    </source>
</evidence>
<keyword evidence="3" id="KW-0175">Coiled coil</keyword>
<accession>A0A7W7IWI1</accession>
<dbReference type="Proteomes" id="UP000561681">
    <property type="component" value="Unassembled WGS sequence"/>
</dbReference>
<dbReference type="PROSITE" id="PS51257">
    <property type="entry name" value="PROKAR_LIPOPROTEIN"/>
    <property type="match status" value="1"/>
</dbReference>
<comment type="caution">
    <text evidence="7">The sequence shown here is derived from an EMBL/GenBank/DDBJ whole genome shotgun (WGS) entry which is preliminary data.</text>
</comment>
<dbReference type="InterPro" id="IPR006143">
    <property type="entry name" value="RND_pump_MFP"/>
</dbReference>